<dbReference type="Proteomes" id="UP000216001">
    <property type="component" value="Unassembled WGS sequence"/>
</dbReference>
<evidence type="ECO:0000313" key="2">
    <source>
        <dbReference type="EMBL" id="OZS72424.1"/>
    </source>
</evidence>
<dbReference type="AlphaFoldDB" id="A0A264VM70"/>
<accession>A0A264VM70</accession>
<feature type="region of interest" description="Disordered" evidence="1">
    <location>
        <begin position="1"/>
        <end position="40"/>
    </location>
</feature>
<organism evidence="2 3">
    <name type="scientific">Providencia rettgeri</name>
    <dbReference type="NCBI Taxonomy" id="587"/>
    <lineage>
        <taxon>Bacteria</taxon>
        <taxon>Pseudomonadati</taxon>
        <taxon>Pseudomonadota</taxon>
        <taxon>Gammaproteobacteria</taxon>
        <taxon>Enterobacterales</taxon>
        <taxon>Morganellaceae</taxon>
        <taxon>Providencia</taxon>
    </lineage>
</organism>
<evidence type="ECO:0000313" key="3">
    <source>
        <dbReference type="Proteomes" id="UP000216001"/>
    </source>
</evidence>
<dbReference type="EMBL" id="NOWC01000037">
    <property type="protein sequence ID" value="OZS72424.1"/>
    <property type="molecule type" value="Genomic_DNA"/>
</dbReference>
<name>A0A264VM70_PRORE</name>
<evidence type="ECO:0000256" key="1">
    <source>
        <dbReference type="SAM" id="MobiDB-lite"/>
    </source>
</evidence>
<reference evidence="2 3" key="1">
    <citation type="submission" date="2017-07" db="EMBL/GenBank/DDBJ databases">
        <title>blaIMP-27 on transferable plasmids in Proteus mirabilis and Providencia rettgeri.</title>
        <authorList>
            <person name="Potter R."/>
        </authorList>
    </citation>
    <scope>NUCLEOTIDE SEQUENCE [LARGE SCALE GENOMIC DNA]</scope>
    <source>
        <strain evidence="2 3">PR1</strain>
    </source>
</reference>
<feature type="compositionally biased region" description="Low complexity" evidence="1">
    <location>
        <begin position="9"/>
        <end position="31"/>
    </location>
</feature>
<proteinExistence type="predicted"/>
<protein>
    <submittedName>
        <fullName evidence="2">Uncharacterized protein</fullName>
    </submittedName>
</protein>
<comment type="caution">
    <text evidence="2">The sequence shown here is derived from an EMBL/GenBank/DDBJ whole genome shotgun (WGS) entry which is preliminary data.</text>
</comment>
<gene>
    <name evidence="2" type="ORF">CHI95_21820</name>
</gene>
<sequence length="162" mass="18415">MRTDKMKTPSKVSKSPSTSKESKDSNSLSTSKESKDSGLTGAQYVAVAKATVQLGASIANYATESERTKQIKAQSIRDMHVSNNEVQIAHYRLTERKDELIVERMKLENARQAADDSHQRWMANYKSREKMSKILREKLNQGTITEQELMILQNLYMLDNSK</sequence>